<keyword evidence="1" id="KW-1133">Transmembrane helix</keyword>
<dbReference type="Gene3D" id="3.40.50.300">
    <property type="entry name" value="P-loop containing nucleotide triphosphate hydrolases"/>
    <property type="match status" value="1"/>
</dbReference>
<name>A0ABW1FZ06_9ACTN</name>
<protein>
    <submittedName>
        <fullName evidence="2">ATP-binding protein</fullName>
    </submittedName>
</protein>
<accession>A0ABW1FZ06</accession>
<organism evidence="2 3">
    <name type="scientific">Streptacidiphilus monticola</name>
    <dbReference type="NCBI Taxonomy" id="2161674"/>
    <lineage>
        <taxon>Bacteria</taxon>
        <taxon>Bacillati</taxon>
        <taxon>Actinomycetota</taxon>
        <taxon>Actinomycetes</taxon>
        <taxon>Kitasatosporales</taxon>
        <taxon>Streptomycetaceae</taxon>
        <taxon>Streptacidiphilus</taxon>
    </lineage>
</organism>
<keyword evidence="1" id="KW-0472">Membrane</keyword>
<keyword evidence="1" id="KW-0812">Transmembrane</keyword>
<dbReference type="EMBL" id="JBHSQJ010000024">
    <property type="protein sequence ID" value="MFC5907137.1"/>
    <property type="molecule type" value="Genomic_DNA"/>
</dbReference>
<keyword evidence="2" id="KW-0067">ATP-binding</keyword>
<keyword evidence="2" id="KW-0547">Nucleotide-binding</keyword>
<dbReference type="RefSeq" id="WP_380581252.1">
    <property type="nucleotide sequence ID" value="NZ_JBHSQJ010000024.1"/>
</dbReference>
<sequence length="682" mass="72569">MALDGRTVQAATGRGFDLARWFAAPRLRGTAGVYGLGPAPRSAAEQAPGADVPAVKLLFRAVLNALVAWIVFYYLGTLAVFLFRSWIAGFVGHGPGLTLITVLAYLPVVWLLVRVFGRMGRWPLVWHRLLKPGLARALAATEPKQVPIPAQGEAPPPESDPWGALRAVTPPEALALLEAETAQGRVNDVDHQRLLHALDCVRHDPERLSALLTAIRDFGAAACAHPSGARELPGRGPGHDLLLRQLRLGHAEAVPKNPAEYRGVDVALDPALLGTSLLAVGPAGTGKTARLARPVAEGLCLQALTGTAVAVVLGAATADLGPAEWYDVVVAPGEPGSRYGLDLFGGSRNPEEAAARLADALLPDELAQRGESARLAVQQLVVPFADAHGRVPGVRELGALLRGDAEEWQRLTDAVRAAGQWERHRHQLAQRERLHGQADDPGTLLADRLALLERPAFAGMFNASAGDPEPLPLFALHALDHPLRVRVALPEQSHPEAARILARLVVGQFLHAAAARSDRTLFAGLVVDDASAAVDAQGVRALQRLRGANAGTVLVLRSLTDLPEQLRTPLFGAVGGRMAFPGIAPWDGQLFADAWGTHWVDERDVTRTPDTSGGMLRRGLRGARAVLEGEKATTESVTTRKVERRRWSSSDLAHTLPAGHAVLSLTGVDGTPVPPLLVDLRG</sequence>
<keyword evidence="3" id="KW-1185">Reference proteome</keyword>
<comment type="caution">
    <text evidence="2">The sequence shown here is derived from an EMBL/GenBank/DDBJ whole genome shotgun (WGS) entry which is preliminary data.</text>
</comment>
<evidence type="ECO:0000313" key="3">
    <source>
        <dbReference type="Proteomes" id="UP001596174"/>
    </source>
</evidence>
<dbReference type="GO" id="GO:0005524">
    <property type="term" value="F:ATP binding"/>
    <property type="evidence" value="ECO:0007669"/>
    <property type="project" value="UniProtKB-KW"/>
</dbReference>
<evidence type="ECO:0000256" key="1">
    <source>
        <dbReference type="SAM" id="Phobius"/>
    </source>
</evidence>
<feature type="transmembrane region" description="Helical" evidence="1">
    <location>
        <begin position="93"/>
        <end position="113"/>
    </location>
</feature>
<dbReference type="SUPFAM" id="SSF52540">
    <property type="entry name" value="P-loop containing nucleoside triphosphate hydrolases"/>
    <property type="match status" value="1"/>
</dbReference>
<evidence type="ECO:0000313" key="2">
    <source>
        <dbReference type="EMBL" id="MFC5907137.1"/>
    </source>
</evidence>
<reference evidence="3" key="1">
    <citation type="journal article" date="2019" name="Int. J. Syst. Evol. Microbiol.">
        <title>The Global Catalogue of Microorganisms (GCM) 10K type strain sequencing project: providing services to taxonomists for standard genome sequencing and annotation.</title>
        <authorList>
            <consortium name="The Broad Institute Genomics Platform"/>
            <consortium name="The Broad Institute Genome Sequencing Center for Infectious Disease"/>
            <person name="Wu L."/>
            <person name="Ma J."/>
        </authorList>
    </citation>
    <scope>NUCLEOTIDE SEQUENCE [LARGE SCALE GENOMIC DNA]</scope>
    <source>
        <strain evidence="3">JCM 4816</strain>
    </source>
</reference>
<proteinExistence type="predicted"/>
<gene>
    <name evidence="2" type="ORF">ACFP3V_07885</name>
</gene>
<dbReference type="Proteomes" id="UP001596174">
    <property type="component" value="Unassembled WGS sequence"/>
</dbReference>
<feature type="transmembrane region" description="Helical" evidence="1">
    <location>
        <begin position="66"/>
        <end position="87"/>
    </location>
</feature>
<dbReference type="InterPro" id="IPR027417">
    <property type="entry name" value="P-loop_NTPase"/>
</dbReference>